<dbReference type="EMBL" id="BQKI01000093">
    <property type="protein sequence ID" value="GJN37182.1"/>
    <property type="molecule type" value="Genomic_DNA"/>
</dbReference>
<comment type="caution">
    <text evidence="1">The sequence shown here is derived from an EMBL/GenBank/DDBJ whole genome shotgun (WGS) entry which is preliminary data.</text>
</comment>
<dbReference type="Proteomes" id="UP001054889">
    <property type="component" value="Unassembled WGS sequence"/>
</dbReference>
<accession>A0AAV5FRB5</accession>
<name>A0AAV5FRB5_ELECO</name>
<organism evidence="1 2">
    <name type="scientific">Eleusine coracana subsp. coracana</name>
    <dbReference type="NCBI Taxonomy" id="191504"/>
    <lineage>
        <taxon>Eukaryota</taxon>
        <taxon>Viridiplantae</taxon>
        <taxon>Streptophyta</taxon>
        <taxon>Embryophyta</taxon>
        <taxon>Tracheophyta</taxon>
        <taxon>Spermatophyta</taxon>
        <taxon>Magnoliopsida</taxon>
        <taxon>Liliopsida</taxon>
        <taxon>Poales</taxon>
        <taxon>Poaceae</taxon>
        <taxon>PACMAD clade</taxon>
        <taxon>Chloridoideae</taxon>
        <taxon>Cynodonteae</taxon>
        <taxon>Eleusininae</taxon>
        <taxon>Eleusine</taxon>
    </lineage>
</organism>
<dbReference type="PANTHER" id="PTHR36379:SF1">
    <property type="entry name" value="PUTATIVE RECOMBINATION INITIATION DEFECT 1-RELATED"/>
    <property type="match status" value="1"/>
</dbReference>
<dbReference type="PANTHER" id="PTHR36379">
    <property type="entry name" value="PROTEIN PRD1"/>
    <property type="match status" value="1"/>
</dbReference>
<protein>
    <submittedName>
        <fullName evidence="1">Uncharacterized protein</fullName>
    </submittedName>
</protein>
<proteinExistence type="predicted"/>
<evidence type="ECO:0000313" key="1">
    <source>
        <dbReference type="EMBL" id="GJN37182.1"/>
    </source>
</evidence>
<gene>
    <name evidence="1" type="primary">gb26109</name>
    <name evidence="1" type="ORF">PR202_gb26109</name>
</gene>
<keyword evidence="2" id="KW-1185">Reference proteome</keyword>
<dbReference type="AlphaFoldDB" id="A0AAV5FRB5"/>
<evidence type="ECO:0000313" key="2">
    <source>
        <dbReference type="Proteomes" id="UP001054889"/>
    </source>
</evidence>
<dbReference type="InterPro" id="IPR044968">
    <property type="entry name" value="PRD1"/>
</dbReference>
<reference evidence="1" key="2">
    <citation type="submission" date="2021-12" db="EMBL/GenBank/DDBJ databases">
        <title>Resequencing data analysis of finger millet.</title>
        <authorList>
            <person name="Hatakeyama M."/>
            <person name="Aluri S."/>
            <person name="Balachadran M.T."/>
            <person name="Sivarajan S.R."/>
            <person name="Poveda L."/>
            <person name="Shimizu-Inatsugi R."/>
            <person name="Schlapbach R."/>
            <person name="Sreeman S.M."/>
            <person name="Shimizu K.K."/>
        </authorList>
    </citation>
    <scope>NUCLEOTIDE SEQUENCE</scope>
</reference>
<sequence length="297" mass="33409">MHFGPSSVKLIASQCLLELLTRISDKRISLNAELQCSVKYLKSVIAVIEGLVFSEDSKVADNCGACLSLILGWEKFGMQENMVVRESKWFRLIMEEFAVSLTSPGLTSKYFTNKQKFAAKLAVSLLKLTHVPDWLTSLFDNHLISGVVANLSPRIVTPEIVILFGELMARKFLSQDDIAVLHNLFQLVFSSEKRTHAEICSISEVLDQIADELSGTPANLYLMLQVCRRQIYEGSSKAQLSEPKVKKMVRSTDGMLALLHDLMLDQSADLGTIQTEQQKLRREIDLFFQESSGREQF</sequence>
<dbReference type="GO" id="GO:0042138">
    <property type="term" value="P:meiotic DNA double-strand break formation"/>
    <property type="evidence" value="ECO:0007669"/>
    <property type="project" value="InterPro"/>
</dbReference>
<reference evidence="1" key="1">
    <citation type="journal article" date="2018" name="DNA Res.">
        <title>Multiple hybrid de novo genome assembly of finger millet, an orphan allotetraploid crop.</title>
        <authorList>
            <person name="Hatakeyama M."/>
            <person name="Aluri S."/>
            <person name="Balachadran M.T."/>
            <person name="Sivarajan S.R."/>
            <person name="Patrignani A."/>
            <person name="Gruter S."/>
            <person name="Poveda L."/>
            <person name="Shimizu-Inatsugi R."/>
            <person name="Baeten J."/>
            <person name="Francoijs K.J."/>
            <person name="Nataraja K.N."/>
            <person name="Reddy Y.A.N."/>
            <person name="Phadnis S."/>
            <person name="Ravikumar R.L."/>
            <person name="Schlapbach R."/>
            <person name="Sreeman S.M."/>
            <person name="Shimizu K.K."/>
        </authorList>
    </citation>
    <scope>NUCLEOTIDE SEQUENCE</scope>
</reference>